<evidence type="ECO:0000259" key="2">
    <source>
        <dbReference type="Pfam" id="PF18040"/>
    </source>
</evidence>
<dbReference type="InterPro" id="IPR041224">
    <property type="entry name" value="BPA_C"/>
</dbReference>
<organism evidence="5 6">
    <name type="scientific">Marinoscillum furvescens DSM 4134</name>
    <dbReference type="NCBI Taxonomy" id="1122208"/>
    <lineage>
        <taxon>Bacteria</taxon>
        <taxon>Pseudomonadati</taxon>
        <taxon>Bacteroidota</taxon>
        <taxon>Cytophagia</taxon>
        <taxon>Cytophagales</taxon>
        <taxon>Reichenbachiellaceae</taxon>
        <taxon>Marinoscillum</taxon>
    </lineage>
</organism>
<dbReference type="InterPro" id="IPR026444">
    <property type="entry name" value="Secre_tail"/>
</dbReference>
<protein>
    <submittedName>
        <fullName evidence="5">Putative secreted protein (Por secretion system target)</fullName>
    </submittedName>
</protein>
<feature type="domain" description="Beta-porphyranase A C-terminal" evidence="2">
    <location>
        <begin position="544"/>
        <end position="630"/>
    </location>
</feature>
<dbReference type="EMBL" id="QREG01000016">
    <property type="protein sequence ID" value="RED95997.1"/>
    <property type="molecule type" value="Genomic_DNA"/>
</dbReference>
<accession>A0A3D9KZK4</accession>
<dbReference type="RefSeq" id="WP_115869163.1">
    <property type="nucleotide sequence ID" value="NZ_QREG01000016.1"/>
</dbReference>
<sequence length="722" mass="81471">MKKSLSITLMLMCTLGFAQQQVSIKINPTHTRGIEGHKELDRSKYFNLAANVNEMKKVLTPEQETEYLDNLDMTLGRRLGLVFSEKRWGNSIQEDPNRPGYIDVEYFINKQNPNDNGLEAYKAKYGSKQGLALHDRHNAYPDFMDLYIPDGSDQAMPGNIDAAAELAALALKYTFTDFQRPDFYEIVNEPDWRFGGEQRFYDLHTAVNDKVDELGLDVKVGGPCNSVSYYYRREYDRLTNFTDFIDGTNAELDFYSFHTYDYMGWDGNDFVGSISSGLPLEGVFDGIAAFMHNKYGKEFKFVGSEHGAYFTDAAKKEEVYEELGSQYFPGSGFEYEMEKRNIDNFIMVNGAIANTLTFMNSPHIVEKAVPFILLESSGWDPKYYSSLLVKENFQKSSSKWVESRLIDYFKFFKDVKGRRVEFWNDDPDIQSFAFVNDHQLIVVLHNQSNTEANVNLEVDEFSGKVKDVLVRTLGRKVDFRPEFKEETYATLPEVTLTAQGSGVVFVNYESSIPEEEDLDEKVYYSTTWGQTFTGSKDFVINIDDLQQVRSATLRVGVSRNKDNPKDVEITLNGSKLNVQLEDCAERITGDDYATTKIIHVNPALVKAENKVTVNFPDGKSGGVGSAVLRVTYGEPIATSEVLGSSPSGSFVIYPNPGKDTFEVKANEVGSIKVYDAKGALLLEQPAVAGVNKVKHNLNKGVYMVNFVSQRNDAISRQKLIVQ</sequence>
<evidence type="ECO:0000313" key="6">
    <source>
        <dbReference type="Proteomes" id="UP000256779"/>
    </source>
</evidence>
<name>A0A3D9KZK4_MARFU</name>
<dbReference type="Gene3D" id="3.20.20.80">
    <property type="entry name" value="Glycosidases"/>
    <property type="match status" value="1"/>
</dbReference>
<reference evidence="5 6" key="1">
    <citation type="submission" date="2018-07" db="EMBL/GenBank/DDBJ databases">
        <title>Genomic Encyclopedia of Type Strains, Phase IV (KMG-IV): sequencing the most valuable type-strain genomes for metagenomic binning, comparative biology and taxonomic classification.</title>
        <authorList>
            <person name="Goeker M."/>
        </authorList>
    </citation>
    <scope>NUCLEOTIDE SEQUENCE [LARGE SCALE GENOMIC DNA]</scope>
    <source>
        <strain evidence="5 6">DSM 4134</strain>
    </source>
</reference>
<evidence type="ECO:0000256" key="1">
    <source>
        <dbReference type="SAM" id="SignalP"/>
    </source>
</evidence>
<dbReference type="Pfam" id="PF18206">
    <property type="entry name" value="Porphyrn_cat_1"/>
    <property type="match status" value="1"/>
</dbReference>
<dbReference type="SUPFAM" id="SSF51445">
    <property type="entry name" value="(Trans)glycosidases"/>
    <property type="match status" value="1"/>
</dbReference>
<evidence type="ECO:0000259" key="4">
    <source>
        <dbReference type="Pfam" id="PF18962"/>
    </source>
</evidence>
<dbReference type="NCBIfam" id="TIGR04183">
    <property type="entry name" value="Por_Secre_tail"/>
    <property type="match status" value="1"/>
</dbReference>
<dbReference type="Pfam" id="PF18962">
    <property type="entry name" value="Por_Secre_tail"/>
    <property type="match status" value="1"/>
</dbReference>
<feature type="domain" description="Secretion system C-terminal sorting" evidence="4">
    <location>
        <begin position="652"/>
        <end position="721"/>
    </location>
</feature>
<dbReference type="InterPro" id="IPR017853">
    <property type="entry name" value="GH"/>
</dbReference>
<dbReference type="Proteomes" id="UP000256779">
    <property type="component" value="Unassembled WGS sequence"/>
</dbReference>
<comment type="caution">
    <text evidence="5">The sequence shown here is derived from an EMBL/GenBank/DDBJ whole genome shotgun (WGS) entry which is preliminary data.</text>
</comment>
<evidence type="ECO:0000313" key="5">
    <source>
        <dbReference type="EMBL" id="RED95997.1"/>
    </source>
</evidence>
<dbReference type="CDD" id="cd21510">
    <property type="entry name" value="agarase_cat"/>
    <property type="match status" value="1"/>
</dbReference>
<keyword evidence="6" id="KW-1185">Reference proteome</keyword>
<feature type="domain" description="Porphyranase beta-sandwich" evidence="3">
    <location>
        <begin position="428"/>
        <end position="528"/>
    </location>
</feature>
<proteinExistence type="predicted"/>
<dbReference type="Gene3D" id="2.60.120.1200">
    <property type="match status" value="1"/>
</dbReference>
<dbReference type="AlphaFoldDB" id="A0A3D9KZK4"/>
<feature type="chain" id="PRO_5017754038" evidence="1">
    <location>
        <begin position="19"/>
        <end position="722"/>
    </location>
</feature>
<dbReference type="OrthoDB" id="903507at2"/>
<feature type="signal peptide" evidence="1">
    <location>
        <begin position="1"/>
        <end position="18"/>
    </location>
</feature>
<keyword evidence="1" id="KW-0732">Signal</keyword>
<dbReference type="Pfam" id="PF18040">
    <property type="entry name" value="BPA_C"/>
    <property type="match status" value="1"/>
</dbReference>
<dbReference type="InterPro" id="IPR040527">
    <property type="entry name" value="Beta-sand_Porphyrn"/>
</dbReference>
<gene>
    <name evidence="5" type="ORF">C7460_11655</name>
</gene>
<evidence type="ECO:0000259" key="3">
    <source>
        <dbReference type="Pfam" id="PF18206"/>
    </source>
</evidence>